<evidence type="ECO:0000313" key="1">
    <source>
        <dbReference type="EMBL" id="GBL90769.1"/>
    </source>
</evidence>
<protein>
    <submittedName>
        <fullName evidence="1">Uncharacterized protein</fullName>
    </submittedName>
</protein>
<dbReference type="Proteomes" id="UP000499080">
    <property type="component" value="Unassembled WGS sequence"/>
</dbReference>
<organism evidence="1 2">
    <name type="scientific">Araneus ventricosus</name>
    <name type="common">Orbweaver spider</name>
    <name type="synonym">Epeira ventricosa</name>
    <dbReference type="NCBI Taxonomy" id="182803"/>
    <lineage>
        <taxon>Eukaryota</taxon>
        <taxon>Metazoa</taxon>
        <taxon>Ecdysozoa</taxon>
        <taxon>Arthropoda</taxon>
        <taxon>Chelicerata</taxon>
        <taxon>Arachnida</taxon>
        <taxon>Araneae</taxon>
        <taxon>Araneomorphae</taxon>
        <taxon>Entelegynae</taxon>
        <taxon>Araneoidea</taxon>
        <taxon>Araneidae</taxon>
        <taxon>Araneus</taxon>
    </lineage>
</organism>
<sequence>MESTLKSQKNWYTCLILSEAPTNTQKCHNTMWHGLDWCLKVSWRQFTLSILQGSSQIHRSERWWISLLNSTLQGIPDTGCPTKDSLILKLNNSATEIDRRTKPVICLV</sequence>
<reference evidence="1 2" key="1">
    <citation type="journal article" date="2019" name="Sci. Rep.">
        <title>Orb-weaving spider Araneus ventricosus genome elucidates the spidroin gene catalogue.</title>
        <authorList>
            <person name="Kono N."/>
            <person name="Nakamura H."/>
            <person name="Ohtoshi R."/>
            <person name="Moran D.A.P."/>
            <person name="Shinohara A."/>
            <person name="Yoshida Y."/>
            <person name="Fujiwara M."/>
            <person name="Mori M."/>
            <person name="Tomita M."/>
            <person name="Arakawa K."/>
        </authorList>
    </citation>
    <scope>NUCLEOTIDE SEQUENCE [LARGE SCALE GENOMIC DNA]</scope>
</reference>
<proteinExistence type="predicted"/>
<keyword evidence="2" id="KW-1185">Reference proteome</keyword>
<gene>
    <name evidence="1" type="ORF">AVEN_215510_1</name>
</gene>
<comment type="caution">
    <text evidence="1">The sequence shown here is derived from an EMBL/GenBank/DDBJ whole genome shotgun (WGS) entry which is preliminary data.</text>
</comment>
<evidence type="ECO:0000313" key="2">
    <source>
        <dbReference type="Proteomes" id="UP000499080"/>
    </source>
</evidence>
<dbReference type="EMBL" id="BGPR01000074">
    <property type="protein sequence ID" value="GBL90769.1"/>
    <property type="molecule type" value="Genomic_DNA"/>
</dbReference>
<accession>A0A4Y2BGS8</accession>
<dbReference type="AlphaFoldDB" id="A0A4Y2BGS8"/>
<name>A0A4Y2BGS8_ARAVE</name>